<protein>
    <submittedName>
        <fullName evidence="1">Uncharacterized protein</fullName>
    </submittedName>
</protein>
<sequence>MKDEVQGRNLRKCRGCGCHAYDNATGCFVCDMDAENIAATPTPIADSPEAGTGGSQALREATIPTCCVTGAIPGDGGACGDCDPCLMGEPLVPDAVKRLISEKNSLLHRVGELEDAALSAATVDVAGMPENMVQDIKAHIRGSKAGPENYEYELGSGWRCFHCGEMFRTWGGARLHSG</sequence>
<keyword evidence="2" id="KW-1185">Reference proteome</keyword>
<dbReference type="Proteomes" id="UP000480266">
    <property type="component" value="Unassembled WGS sequence"/>
</dbReference>
<accession>A0A7C9RIQ0</accession>
<comment type="caution">
    <text evidence="1">The sequence shown here is derived from an EMBL/GenBank/DDBJ whole genome shotgun (WGS) entry which is preliminary data.</text>
</comment>
<gene>
    <name evidence="1" type="ORF">G4V63_25735</name>
</gene>
<evidence type="ECO:0000313" key="2">
    <source>
        <dbReference type="Proteomes" id="UP000480266"/>
    </source>
</evidence>
<evidence type="ECO:0000313" key="1">
    <source>
        <dbReference type="EMBL" id="NGX98485.1"/>
    </source>
</evidence>
<proteinExistence type="predicted"/>
<reference evidence="1" key="1">
    <citation type="submission" date="2020-02" db="EMBL/GenBank/DDBJ databases">
        <title>Draft genome sequence of Candidatus Afipia apatlaquensis IBT-C3, a potential strain for decolorization of textile dyes.</title>
        <authorList>
            <person name="Sanchez-Reyes A."/>
            <person name="Breton-Deval L."/>
            <person name="Mangelson H."/>
            <person name="Sanchez-Flores A."/>
        </authorList>
    </citation>
    <scope>NUCLEOTIDE SEQUENCE [LARGE SCALE GENOMIC DNA]</scope>
    <source>
        <strain evidence="1">IBT-C3</strain>
    </source>
</reference>
<organism evidence="1 2">
    <name type="scientific">Candidatus Afipia apatlaquensis</name>
    <dbReference type="NCBI Taxonomy" id="2712852"/>
    <lineage>
        <taxon>Bacteria</taxon>
        <taxon>Pseudomonadati</taxon>
        <taxon>Pseudomonadota</taxon>
        <taxon>Alphaproteobacteria</taxon>
        <taxon>Hyphomicrobiales</taxon>
        <taxon>Nitrobacteraceae</taxon>
        <taxon>Afipia</taxon>
    </lineage>
</organism>
<dbReference type="AlphaFoldDB" id="A0A7C9RIQ0"/>
<name>A0A7C9RIQ0_9BRAD</name>
<dbReference type="EMBL" id="JAAMRR010001307">
    <property type="protein sequence ID" value="NGX98485.1"/>
    <property type="molecule type" value="Genomic_DNA"/>
</dbReference>